<dbReference type="Gene3D" id="4.10.960.10">
    <property type="entry name" value="Ribosomal protein L3, domain 3"/>
    <property type="match status" value="1"/>
</dbReference>
<evidence type="ECO:0000256" key="5">
    <source>
        <dbReference type="ARBA" id="ARBA00023274"/>
    </source>
</evidence>
<evidence type="ECO:0000256" key="1">
    <source>
        <dbReference type="ARBA" id="ARBA00006540"/>
    </source>
</evidence>
<reference evidence="7" key="1">
    <citation type="submission" date="2020-06" db="EMBL/GenBank/DDBJ databases">
        <title>Unique genomic features of the anaerobic methanotrophic archaea.</title>
        <authorList>
            <person name="Chadwick G.L."/>
            <person name="Skennerton C.T."/>
            <person name="Laso-Perez R."/>
            <person name="Leu A.O."/>
            <person name="Speth D.R."/>
            <person name="Yu H."/>
            <person name="Morgan-Lang C."/>
            <person name="Hatzenpichler R."/>
            <person name="Goudeau D."/>
            <person name="Malmstrom R."/>
            <person name="Brazelton W.J."/>
            <person name="Woyke T."/>
            <person name="Hallam S.J."/>
            <person name="Tyson G.W."/>
            <person name="Wegener G."/>
            <person name="Boetius A."/>
            <person name="Orphan V."/>
        </authorList>
    </citation>
    <scope>NUCLEOTIDE SEQUENCE</scope>
</reference>
<dbReference type="Pfam" id="PF00297">
    <property type="entry name" value="Ribosomal_L3"/>
    <property type="match status" value="2"/>
</dbReference>
<keyword evidence="4 6" id="KW-0689">Ribosomal protein</keyword>
<dbReference type="HAMAP" id="MF_01325_A">
    <property type="entry name" value="Ribosomal_uL3_A"/>
    <property type="match status" value="1"/>
</dbReference>
<comment type="similarity">
    <text evidence="1 6">Belongs to the universal ribosomal protein uL3 family.</text>
</comment>
<dbReference type="PANTHER" id="PTHR11363:SF5">
    <property type="entry name" value="LARGE RIBOSOMAL SUBUNIT PROTEIN UL3"/>
    <property type="match status" value="1"/>
</dbReference>
<name>A0A7G9YQK1_9EURY</name>
<protein>
    <recommendedName>
        <fullName evidence="6">Large ribosomal subunit protein uL3</fullName>
    </recommendedName>
</protein>
<comment type="function">
    <text evidence="6">One of the primary rRNA binding proteins, it binds directly near the 3'-end of the 23S rRNA, where it nucleates assembly of the 50S subunit.</text>
</comment>
<dbReference type="InterPro" id="IPR045077">
    <property type="entry name" value="L3_arc_euk"/>
</dbReference>
<dbReference type="PROSITE" id="PS00474">
    <property type="entry name" value="RIBOSOMAL_L3"/>
    <property type="match status" value="1"/>
</dbReference>
<comment type="subunit">
    <text evidence="6">Part of the 50S ribosomal subunit. Forms a cluster with proteins L14 and L24e.</text>
</comment>
<proteinExistence type="inferred from homology"/>
<accession>A0A7G9YQK1</accession>
<dbReference type="InterPro" id="IPR019926">
    <property type="entry name" value="Ribosomal_uL3_CS"/>
</dbReference>
<dbReference type="NCBIfam" id="NF003261">
    <property type="entry name" value="PRK04231.1"/>
    <property type="match status" value="1"/>
</dbReference>
<dbReference type="InterPro" id="IPR000597">
    <property type="entry name" value="Ribosomal_uL3"/>
</dbReference>
<evidence type="ECO:0000256" key="2">
    <source>
        <dbReference type="ARBA" id="ARBA00022730"/>
    </source>
</evidence>
<evidence type="ECO:0000256" key="3">
    <source>
        <dbReference type="ARBA" id="ARBA00022884"/>
    </source>
</evidence>
<organism evidence="7">
    <name type="scientific">Candidatus Methanogaster sp. ANME-2c ERB4</name>
    <dbReference type="NCBI Taxonomy" id="2759911"/>
    <lineage>
        <taxon>Archaea</taxon>
        <taxon>Methanobacteriati</taxon>
        <taxon>Methanobacteriota</taxon>
        <taxon>Stenosarchaea group</taxon>
        <taxon>Methanomicrobia</taxon>
        <taxon>Methanosarcinales</taxon>
        <taxon>ANME-2 cluster</taxon>
        <taxon>Candidatus Methanogasteraceae</taxon>
        <taxon>Candidatus Methanogaster</taxon>
    </lineage>
</organism>
<dbReference type="EMBL" id="MT631418">
    <property type="protein sequence ID" value="QNO50285.1"/>
    <property type="molecule type" value="Genomic_DNA"/>
</dbReference>
<gene>
    <name evidence="6 7" type="primary">rpl3</name>
    <name evidence="7" type="ORF">AHGKLJGF_00020</name>
</gene>
<dbReference type="GO" id="GO:0003735">
    <property type="term" value="F:structural constituent of ribosome"/>
    <property type="evidence" value="ECO:0007669"/>
    <property type="project" value="InterPro"/>
</dbReference>
<dbReference type="AlphaFoldDB" id="A0A7G9YQK1"/>
<dbReference type="GO" id="GO:0022625">
    <property type="term" value="C:cytosolic large ribosomal subunit"/>
    <property type="evidence" value="ECO:0007669"/>
    <property type="project" value="TreeGrafter"/>
</dbReference>
<dbReference type="InterPro" id="IPR044892">
    <property type="entry name" value="Ribosomal_L3_dom_3_arc_sf"/>
</dbReference>
<dbReference type="InterPro" id="IPR009000">
    <property type="entry name" value="Transl_B-barrel_sf"/>
</dbReference>
<keyword evidence="5 6" id="KW-0687">Ribonucleoprotein</keyword>
<evidence type="ECO:0000256" key="4">
    <source>
        <dbReference type="ARBA" id="ARBA00022980"/>
    </source>
</evidence>
<dbReference type="Gene3D" id="2.40.30.10">
    <property type="entry name" value="Translation factors"/>
    <property type="match status" value="1"/>
</dbReference>
<dbReference type="Gene3D" id="3.30.1430.10">
    <property type="match status" value="1"/>
</dbReference>
<evidence type="ECO:0000256" key="6">
    <source>
        <dbReference type="HAMAP-Rule" id="MF_01325"/>
    </source>
</evidence>
<dbReference type="InterPro" id="IPR019928">
    <property type="entry name" value="Ribosomal_uL3_arc"/>
</dbReference>
<dbReference type="SUPFAM" id="SSF50447">
    <property type="entry name" value="Translation proteins"/>
    <property type="match status" value="1"/>
</dbReference>
<keyword evidence="2 6" id="KW-0699">rRNA-binding</keyword>
<keyword evidence="3 6" id="KW-0694">RNA-binding</keyword>
<sequence>MPTIHRPRRGSLAFSPRKKAKKPIARIRSWRTDGEEPKIQDFAGYKAGMTHVLMIDDRPNSITSGIEISVPVTIIETPAMRTVALRAYTDRGYYGMKLITEVWADRDNDNIERALEEGAVREIRAVVQTMPHLVSGIPKKTPDVMETLIAGGDDVAAQFEYGRSILGKEYQMADLFAEGEFVDVAAITTGKGTQGPVKRWGVQLQKGKHSRTGKKRHIGNLGPWTPHYVRRTVPLMGQTGYYQRTEFNKRIFKIGSDGTEVTPDGGFINYGIVKNGYVMIRGSVPGPSKRLIRMRPPIRGKLPLDAPAINYISKESHQG</sequence>
<dbReference type="PANTHER" id="PTHR11363">
    <property type="entry name" value="60S RIBOSOMAL PROTEIN L3-RELATED"/>
    <property type="match status" value="1"/>
</dbReference>
<dbReference type="GO" id="GO:0019843">
    <property type="term" value="F:rRNA binding"/>
    <property type="evidence" value="ECO:0007669"/>
    <property type="project" value="UniProtKB-UniRule"/>
</dbReference>
<evidence type="ECO:0000313" key="7">
    <source>
        <dbReference type="EMBL" id="QNO50285.1"/>
    </source>
</evidence>
<dbReference type="GO" id="GO:0006412">
    <property type="term" value="P:translation"/>
    <property type="evidence" value="ECO:0007669"/>
    <property type="project" value="UniProtKB-UniRule"/>
</dbReference>